<evidence type="ECO:0000313" key="2">
    <source>
        <dbReference type="EMBL" id="AJD48505.1"/>
    </source>
</evidence>
<dbReference type="STRING" id="391936.S7S_10465"/>
<dbReference type="EMBL" id="CP004387">
    <property type="protein sequence ID" value="AJD48505.1"/>
    <property type="molecule type" value="Genomic_DNA"/>
</dbReference>
<feature type="domain" description="DUF4351" evidence="1">
    <location>
        <begin position="37"/>
        <end position="89"/>
    </location>
</feature>
<evidence type="ECO:0000313" key="3">
    <source>
        <dbReference type="Proteomes" id="UP000006764"/>
    </source>
</evidence>
<dbReference type="HOGENOM" id="CLU_071039_3_0_6"/>
<organism evidence="2 3">
    <name type="scientific">Isoalcanivorax pacificus W11-5</name>
    <dbReference type="NCBI Taxonomy" id="391936"/>
    <lineage>
        <taxon>Bacteria</taxon>
        <taxon>Pseudomonadati</taxon>
        <taxon>Pseudomonadota</taxon>
        <taxon>Gammaproteobacteria</taxon>
        <taxon>Oceanospirillales</taxon>
        <taxon>Alcanivoracaceae</taxon>
        <taxon>Isoalcanivorax</taxon>
    </lineage>
</organism>
<dbReference type="AlphaFoldDB" id="A0A0B4XP29"/>
<keyword evidence="3" id="KW-1185">Reference proteome</keyword>
<evidence type="ECO:0000259" key="1">
    <source>
        <dbReference type="Pfam" id="PF14261"/>
    </source>
</evidence>
<reference evidence="2 3" key="1">
    <citation type="journal article" date="2012" name="J. Bacteriol.">
        <title>Genome sequence of an alkane-degrading bacterium, Alcanivorax pacificus type strain W11-5, isolated from deep sea sediment.</title>
        <authorList>
            <person name="Lai Q."/>
            <person name="Shao Z."/>
        </authorList>
    </citation>
    <scope>NUCLEOTIDE SEQUENCE [LARGE SCALE GENOMIC DNA]</scope>
    <source>
        <strain evidence="2 3">W11-5</strain>
    </source>
</reference>
<accession>A0A0B4XP29</accession>
<dbReference type="KEGG" id="apac:S7S_10465"/>
<protein>
    <submittedName>
        <fullName evidence="2">Putative transposase</fullName>
    </submittedName>
</protein>
<name>A0A0B4XP29_9GAMM</name>
<dbReference type="PANTHER" id="PTHR35586:SF1">
    <property type="entry name" value="SLL1691 PROTEIN"/>
    <property type="match status" value="1"/>
</dbReference>
<sequence length="92" mass="10862">MHDLQEVHDMTQNMAEIWKEQYRQRFLQEGRQEGLREGVQKGEFDLLSRQLTRRFGELPEAVVTRLKSADSELLALWGERVLEASSLDEVFR</sequence>
<dbReference type="PANTHER" id="PTHR35586">
    <property type="entry name" value="SLL1691 PROTEIN"/>
    <property type="match status" value="1"/>
</dbReference>
<gene>
    <name evidence="2" type="ORF">S7S_10465</name>
</gene>
<dbReference type="Proteomes" id="UP000006764">
    <property type="component" value="Chromosome"/>
</dbReference>
<dbReference type="Pfam" id="PF14261">
    <property type="entry name" value="DUF4351"/>
    <property type="match status" value="1"/>
</dbReference>
<dbReference type="InterPro" id="IPR025587">
    <property type="entry name" value="DUF4351"/>
</dbReference>
<proteinExistence type="predicted"/>